<comment type="caution">
    <text evidence="2">The sequence shown here is derived from an EMBL/GenBank/DDBJ whole genome shotgun (WGS) entry which is preliminary data.</text>
</comment>
<keyword evidence="3" id="KW-1185">Reference proteome</keyword>
<proteinExistence type="predicted"/>
<gene>
    <name evidence="2" type="ORF">BDN70DRAFT_617264</name>
</gene>
<evidence type="ECO:0000256" key="1">
    <source>
        <dbReference type="SAM" id="MobiDB-lite"/>
    </source>
</evidence>
<accession>A0A9P6CLC2</accession>
<reference evidence="2" key="1">
    <citation type="submission" date="2020-11" db="EMBL/GenBank/DDBJ databases">
        <authorList>
            <consortium name="DOE Joint Genome Institute"/>
            <person name="Ahrendt S."/>
            <person name="Riley R."/>
            <person name="Andreopoulos W."/>
            <person name="Labutti K."/>
            <person name="Pangilinan J."/>
            <person name="Ruiz-Duenas F.J."/>
            <person name="Barrasa J.M."/>
            <person name="Sanchez-Garcia M."/>
            <person name="Camarero S."/>
            <person name="Miyauchi S."/>
            <person name="Serrano A."/>
            <person name="Linde D."/>
            <person name="Babiker R."/>
            <person name="Drula E."/>
            <person name="Ayuso-Fernandez I."/>
            <person name="Pacheco R."/>
            <person name="Padilla G."/>
            <person name="Ferreira P."/>
            <person name="Barriuso J."/>
            <person name="Kellner H."/>
            <person name="Castanera R."/>
            <person name="Alfaro M."/>
            <person name="Ramirez L."/>
            <person name="Pisabarro A.G."/>
            <person name="Kuo A."/>
            <person name="Tritt A."/>
            <person name="Lipzen A."/>
            <person name="He G."/>
            <person name="Yan M."/>
            <person name="Ng V."/>
            <person name="Cullen D."/>
            <person name="Martin F."/>
            <person name="Rosso M.-N."/>
            <person name="Henrissat B."/>
            <person name="Hibbett D."/>
            <person name="Martinez A.T."/>
            <person name="Grigoriev I.V."/>
        </authorList>
    </citation>
    <scope>NUCLEOTIDE SEQUENCE</scope>
    <source>
        <strain evidence="2">CIRM-BRFM 674</strain>
    </source>
</reference>
<feature type="region of interest" description="Disordered" evidence="1">
    <location>
        <begin position="21"/>
        <end position="41"/>
    </location>
</feature>
<sequence>MHPSPLPPSLSLLSTILAATEPSSTRPRTHHAAPSRTSPLHHNALRIRVRTSVGLGSGWQSFHWVGICAGCALVFAESRELVDVCVMSFI</sequence>
<name>A0A9P6CLC2_9AGAR</name>
<protein>
    <submittedName>
        <fullName evidence="2">Uncharacterized protein</fullName>
    </submittedName>
</protein>
<dbReference type="Proteomes" id="UP000807469">
    <property type="component" value="Unassembled WGS sequence"/>
</dbReference>
<evidence type="ECO:0000313" key="3">
    <source>
        <dbReference type="Proteomes" id="UP000807469"/>
    </source>
</evidence>
<organism evidence="2 3">
    <name type="scientific">Pholiota conissans</name>
    <dbReference type="NCBI Taxonomy" id="109636"/>
    <lineage>
        <taxon>Eukaryota</taxon>
        <taxon>Fungi</taxon>
        <taxon>Dikarya</taxon>
        <taxon>Basidiomycota</taxon>
        <taxon>Agaricomycotina</taxon>
        <taxon>Agaricomycetes</taxon>
        <taxon>Agaricomycetidae</taxon>
        <taxon>Agaricales</taxon>
        <taxon>Agaricineae</taxon>
        <taxon>Strophariaceae</taxon>
        <taxon>Pholiota</taxon>
    </lineage>
</organism>
<dbReference type="AlphaFoldDB" id="A0A9P6CLC2"/>
<dbReference type="EMBL" id="MU155795">
    <property type="protein sequence ID" value="KAF9470961.1"/>
    <property type="molecule type" value="Genomic_DNA"/>
</dbReference>
<evidence type="ECO:0000313" key="2">
    <source>
        <dbReference type="EMBL" id="KAF9470961.1"/>
    </source>
</evidence>